<reference evidence="1 2" key="1">
    <citation type="submission" date="2023-07" db="EMBL/GenBank/DDBJ databases">
        <title>Genomic Encyclopedia of Type Strains, Phase IV (KMG-IV): sequencing the most valuable type-strain genomes for metagenomic binning, comparative biology and taxonomic classification.</title>
        <authorList>
            <person name="Goeker M."/>
        </authorList>
    </citation>
    <scope>NUCLEOTIDE SEQUENCE [LARGE SCALE GENOMIC DNA]</scope>
    <source>
        <strain evidence="1 2">DSM 18695</strain>
    </source>
</reference>
<proteinExistence type="predicted"/>
<protein>
    <submittedName>
        <fullName evidence="1">Streptomycin 6-kinase</fullName>
        <ecNumber evidence="1">2.7.1.72</ecNumber>
    </submittedName>
</protein>
<organism evidence="1 2">
    <name type="scientific">Caulobacter ginsengisoli</name>
    <dbReference type="NCBI Taxonomy" id="400775"/>
    <lineage>
        <taxon>Bacteria</taxon>
        <taxon>Pseudomonadati</taxon>
        <taxon>Pseudomonadota</taxon>
        <taxon>Alphaproteobacteria</taxon>
        <taxon>Caulobacterales</taxon>
        <taxon>Caulobacteraceae</taxon>
        <taxon>Caulobacter</taxon>
    </lineage>
</organism>
<dbReference type="Pfam" id="PF04655">
    <property type="entry name" value="APH_6_hur"/>
    <property type="match status" value="1"/>
</dbReference>
<accession>A0ABU0IPJ7</accession>
<dbReference type="SUPFAM" id="SSF56112">
    <property type="entry name" value="Protein kinase-like (PK-like)"/>
    <property type="match status" value="1"/>
</dbReference>
<dbReference type="InterPro" id="IPR006748">
    <property type="entry name" value="NH2Glyco/OHUrea_AB-resist_kin"/>
</dbReference>
<dbReference type="EMBL" id="JAUSVS010000001">
    <property type="protein sequence ID" value="MDQ0463093.1"/>
    <property type="molecule type" value="Genomic_DNA"/>
</dbReference>
<keyword evidence="1" id="KW-0808">Transferase</keyword>
<comment type="caution">
    <text evidence="1">The sequence shown here is derived from an EMBL/GenBank/DDBJ whole genome shotgun (WGS) entry which is preliminary data.</text>
</comment>
<dbReference type="RefSeq" id="WP_307346394.1">
    <property type="nucleotide sequence ID" value="NZ_JAUSVS010000001.1"/>
</dbReference>
<dbReference type="GO" id="GO:0050300">
    <property type="term" value="F:aminoglycoside 6-kinase activity"/>
    <property type="evidence" value="ECO:0007669"/>
    <property type="project" value="UniProtKB-EC"/>
</dbReference>
<dbReference type="EC" id="2.7.1.72" evidence="1"/>
<gene>
    <name evidence="1" type="ORF">QO010_000841</name>
</gene>
<evidence type="ECO:0000313" key="1">
    <source>
        <dbReference type="EMBL" id="MDQ0463093.1"/>
    </source>
</evidence>
<dbReference type="InterPro" id="IPR011009">
    <property type="entry name" value="Kinase-like_dom_sf"/>
</dbReference>
<sequence length="306" mass="32766">MTLDIPDIVRRRAVSRGPAGEAWLTALPGLVRDLAEEWDLELGATLTGGTEGLVVAASLADGLPAVLKLNFPGADPSLGELRALRAGGGRGYAQLYRHDEAREAVLLERLGPQLHELGWPLDAQLQAICATLKLAWRPLADSDGFIDGAGKAKALAEYIETAWRDLDHPCPERTIAAALAFAEARGRAFDPELAVLAHGDAHAWNTLQAPGDGPERFRFVDPDGLFIEPAYDLAIPMREWSQPLLAGDPLALGQARCQRLAELTGLDPEPIWQWGLIERTSTGLACLQLGLDGGEMLAVANAWAGA</sequence>
<dbReference type="Proteomes" id="UP001228905">
    <property type="component" value="Unassembled WGS sequence"/>
</dbReference>
<evidence type="ECO:0000313" key="2">
    <source>
        <dbReference type="Proteomes" id="UP001228905"/>
    </source>
</evidence>
<keyword evidence="2" id="KW-1185">Reference proteome</keyword>
<name>A0ABU0IPJ7_9CAUL</name>